<accession>A0A0B6WUH2</accession>
<reference evidence="8 9" key="2">
    <citation type="submission" date="2015-01" db="EMBL/GenBank/DDBJ databases">
        <title>Complete genome sequence of Pyrinomonas methylaliphatogenes type strain K22T.</title>
        <authorList>
            <person name="Lee K.C.Y."/>
            <person name="Power J.F."/>
            <person name="Dunfield P.F."/>
            <person name="Morgan X.C."/>
            <person name="Huttenhower C."/>
            <person name="Stott M.B."/>
        </authorList>
    </citation>
    <scope>NUCLEOTIDE SEQUENCE [LARGE SCALE GENOMIC DNA]</scope>
    <source>
        <strain evidence="8 9">K22</strain>
    </source>
</reference>
<dbReference type="Gene3D" id="3.40.50.170">
    <property type="entry name" value="Formyl transferase, N-terminal domain"/>
    <property type="match status" value="1"/>
</dbReference>
<dbReference type="UniPathway" id="UPA00074">
    <property type="reaction ID" value="UER00126"/>
</dbReference>
<keyword evidence="3 6" id="KW-0658">Purine biosynthesis</keyword>
<dbReference type="STRING" id="454194.PYK22_00631"/>
<dbReference type="PROSITE" id="PS00373">
    <property type="entry name" value="GART"/>
    <property type="match status" value="1"/>
</dbReference>
<feature type="binding site" evidence="6">
    <location>
        <begin position="20"/>
        <end position="22"/>
    </location>
    <ligand>
        <name>N(1)-(5-phospho-beta-D-ribosyl)glycinamide</name>
        <dbReference type="ChEBI" id="CHEBI:143788"/>
    </ligand>
</feature>
<comment type="pathway">
    <text evidence="1 6">Purine metabolism; IMP biosynthesis via de novo pathway; N(2)-formyl-N(1)-(5-phospho-D-ribosyl)glycinamide from N(1)-(5-phospho-D-ribosyl)glycinamide (10-formyl THF route): step 1/1.</text>
</comment>
<dbReference type="InterPro" id="IPR002376">
    <property type="entry name" value="Formyl_transf_N"/>
</dbReference>
<dbReference type="GO" id="GO:0005737">
    <property type="term" value="C:cytoplasm"/>
    <property type="evidence" value="ECO:0007669"/>
    <property type="project" value="TreeGrafter"/>
</dbReference>
<sequence>MISNESSGICRIAVLISGRGSNMLALVRAARDGAIPNAQIVVVISDRADAPGLKLAAEQGIETLVIERRGRSRADHEREIIAALRARHVDLVCLAGYMRLLSPVFIEAYRWRTLNIHPSLLPSFPGLDAQRQALEHGVKWTGCTVHFVDETLDGGPIIEQRVVPVLDDDTVETLSARILAEEHKAYPAAVARVVRGELRLIGRRVISKS</sequence>
<organism evidence="8 9">
    <name type="scientific">Pyrinomonas methylaliphatogenes</name>
    <dbReference type="NCBI Taxonomy" id="454194"/>
    <lineage>
        <taxon>Bacteria</taxon>
        <taxon>Pseudomonadati</taxon>
        <taxon>Acidobacteriota</taxon>
        <taxon>Blastocatellia</taxon>
        <taxon>Blastocatellales</taxon>
        <taxon>Pyrinomonadaceae</taxon>
        <taxon>Pyrinomonas</taxon>
    </lineage>
</organism>
<evidence type="ECO:0000256" key="2">
    <source>
        <dbReference type="ARBA" id="ARBA00022679"/>
    </source>
</evidence>
<evidence type="ECO:0000256" key="5">
    <source>
        <dbReference type="ARBA" id="ARBA00047664"/>
    </source>
</evidence>
<dbReference type="PANTHER" id="PTHR43369:SF2">
    <property type="entry name" value="PHOSPHORIBOSYLGLYCINAMIDE FORMYLTRANSFERASE"/>
    <property type="match status" value="1"/>
</dbReference>
<dbReference type="EMBL" id="CBXV010000002">
    <property type="protein sequence ID" value="CDM64636.1"/>
    <property type="molecule type" value="Genomic_DNA"/>
</dbReference>
<feature type="site" description="Raises pKa of active site His" evidence="6">
    <location>
        <position position="153"/>
    </location>
</feature>
<feature type="binding site" evidence="6">
    <location>
        <begin position="98"/>
        <end position="101"/>
    </location>
    <ligand>
        <name>(6R)-10-formyltetrahydrofolate</name>
        <dbReference type="ChEBI" id="CHEBI:195366"/>
    </ligand>
</feature>
<dbReference type="CDD" id="cd08645">
    <property type="entry name" value="FMT_core_GART"/>
    <property type="match status" value="1"/>
</dbReference>
<dbReference type="HAMAP" id="MF_01930">
    <property type="entry name" value="PurN"/>
    <property type="match status" value="1"/>
</dbReference>
<dbReference type="InterPro" id="IPR036477">
    <property type="entry name" value="Formyl_transf_N_sf"/>
</dbReference>
<dbReference type="AlphaFoldDB" id="A0A0B6WUH2"/>
<dbReference type="NCBIfam" id="TIGR00639">
    <property type="entry name" value="PurN"/>
    <property type="match status" value="1"/>
</dbReference>
<comment type="function">
    <text evidence="6">Catalyzes the transfer of a formyl group from 10-formyltetrahydrofolate to 5-phospho-ribosyl-glycinamide (GAR), producing 5-phospho-ribosyl-N-formylglycinamide (FGAR) and tetrahydrofolate.</text>
</comment>
<evidence type="ECO:0000256" key="3">
    <source>
        <dbReference type="ARBA" id="ARBA00022755"/>
    </source>
</evidence>
<dbReference type="EC" id="2.1.2.2" evidence="6"/>
<proteinExistence type="inferred from homology"/>
<gene>
    <name evidence="6" type="primary">purN</name>
    <name evidence="8" type="ORF">PYK22_00631</name>
</gene>
<evidence type="ECO:0000313" key="8">
    <source>
        <dbReference type="EMBL" id="CDM64636.1"/>
    </source>
</evidence>
<keyword evidence="2 6" id="KW-0808">Transferase</keyword>
<dbReference type="InterPro" id="IPR004607">
    <property type="entry name" value="GART"/>
</dbReference>
<evidence type="ECO:0000313" key="9">
    <source>
        <dbReference type="Proteomes" id="UP000031518"/>
    </source>
</evidence>
<dbReference type="GO" id="GO:0006189">
    <property type="term" value="P:'de novo' IMP biosynthetic process"/>
    <property type="evidence" value="ECO:0007669"/>
    <property type="project" value="UniProtKB-UniRule"/>
</dbReference>
<dbReference type="RefSeq" id="WP_041974192.1">
    <property type="nucleotide sequence ID" value="NZ_CBXV010000002.1"/>
</dbReference>
<dbReference type="Pfam" id="PF00551">
    <property type="entry name" value="Formyl_trans_N"/>
    <property type="match status" value="1"/>
</dbReference>
<evidence type="ECO:0000256" key="6">
    <source>
        <dbReference type="HAMAP-Rule" id="MF_01930"/>
    </source>
</evidence>
<dbReference type="GO" id="GO:0004644">
    <property type="term" value="F:phosphoribosylglycinamide formyltransferase activity"/>
    <property type="evidence" value="ECO:0007669"/>
    <property type="project" value="UniProtKB-UniRule"/>
</dbReference>
<dbReference type="InterPro" id="IPR001555">
    <property type="entry name" value="GART_AS"/>
</dbReference>
<dbReference type="SUPFAM" id="SSF53328">
    <property type="entry name" value="Formyltransferase"/>
    <property type="match status" value="1"/>
</dbReference>
<dbReference type="Proteomes" id="UP000031518">
    <property type="component" value="Unassembled WGS sequence"/>
</dbReference>
<feature type="binding site" evidence="6">
    <location>
        <position position="73"/>
    </location>
    <ligand>
        <name>(6R)-10-formyltetrahydrofolate</name>
        <dbReference type="ChEBI" id="CHEBI:195366"/>
    </ligand>
</feature>
<evidence type="ECO:0000259" key="7">
    <source>
        <dbReference type="Pfam" id="PF00551"/>
    </source>
</evidence>
<name>A0A0B6WUH2_9BACT</name>
<comment type="catalytic activity">
    <reaction evidence="5 6">
        <text>N(1)-(5-phospho-beta-D-ribosyl)glycinamide + (6R)-10-formyltetrahydrofolate = N(2)-formyl-N(1)-(5-phospho-beta-D-ribosyl)glycinamide + (6S)-5,6,7,8-tetrahydrofolate + H(+)</text>
        <dbReference type="Rhea" id="RHEA:15053"/>
        <dbReference type="ChEBI" id="CHEBI:15378"/>
        <dbReference type="ChEBI" id="CHEBI:57453"/>
        <dbReference type="ChEBI" id="CHEBI:143788"/>
        <dbReference type="ChEBI" id="CHEBI:147286"/>
        <dbReference type="ChEBI" id="CHEBI:195366"/>
        <dbReference type="EC" id="2.1.2.2"/>
    </reaction>
</comment>
<evidence type="ECO:0000256" key="1">
    <source>
        <dbReference type="ARBA" id="ARBA00005054"/>
    </source>
</evidence>
<comment type="similarity">
    <text evidence="4 6">Belongs to the GART family.</text>
</comment>
<dbReference type="PANTHER" id="PTHR43369">
    <property type="entry name" value="PHOSPHORIBOSYLGLYCINAMIDE FORMYLTRANSFERASE"/>
    <property type="match status" value="1"/>
</dbReference>
<protein>
    <recommendedName>
        <fullName evidence="6">Phosphoribosylglycinamide formyltransferase</fullName>
        <ecNumber evidence="6">2.1.2.2</ecNumber>
    </recommendedName>
    <alternativeName>
        <fullName evidence="6">5'-phosphoribosylglycinamide transformylase</fullName>
    </alternativeName>
    <alternativeName>
        <fullName evidence="6">GAR transformylase</fullName>
        <shortName evidence="6">GART</shortName>
    </alternativeName>
</protein>
<feature type="binding site" evidence="6">
    <location>
        <position position="115"/>
    </location>
    <ligand>
        <name>(6R)-10-formyltetrahydrofolate</name>
        <dbReference type="ChEBI" id="CHEBI:195366"/>
    </ligand>
</feature>
<feature type="domain" description="Formyl transferase N-terminal" evidence="7">
    <location>
        <begin position="11"/>
        <end position="190"/>
    </location>
</feature>
<reference evidence="8 9" key="1">
    <citation type="submission" date="2013-12" db="EMBL/GenBank/DDBJ databases">
        <authorList>
            <person name="Stott M."/>
        </authorList>
    </citation>
    <scope>NUCLEOTIDE SEQUENCE [LARGE SCALE GENOMIC DNA]</scope>
    <source>
        <strain evidence="8 9">K22</strain>
    </source>
</reference>
<feature type="active site" description="Proton donor" evidence="6">
    <location>
        <position position="117"/>
    </location>
</feature>
<keyword evidence="9" id="KW-1185">Reference proteome</keyword>
<evidence type="ECO:0000256" key="4">
    <source>
        <dbReference type="ARBA" id="ARBA00038440"/>
    </source>
</evidence>